<evidence type="ECO:0008006" key="4">
    <source>
        <dbReference type="Google" id="ProtNLM"/>
    </source>
</evidence>
<dbReference type="Proteomes" id="UP000460287">
    <property type="component" value="Unassembled WGS sequence"/>
</dbReference>
<feature type="transmembrane region" description="Helical" evidence="1">
    <location>
        <begin position="117"/>
        <end position="134"/>
    </location>
</feature>
<dbReference type="AlphaFoldDB" id="A0A7X2MY41"/>
<feature type="transmembrane region" description="Helical" evidence="1">
    <location>
        <begin position="146"/>
        <end position="165"/>
    </location>
</feature>
<dbReference type="EMBL" id="VULX01000008">
    <property type="protein sequence ID" value="MSR91237.1"/>
    <property type="molecule type" value="Genomic_DNA"/>
</dbReference>
<protein>
    <recommendedName>
        <fullName evidence="4">Transmembrane protein</fullName>
    </recommendedName>
</protein>
<organism evidence="2 3">
    <name type="scientific">Inconstantimicrobium porci</name>
    <dbReference type="NCBI Taxonomy" id="2652291"/>
    <lineage>
        <taxon>Bacteria</taxon>
        <taxon>Bacillati</taxon>
        <taxon>Bacillota</taxon>
        <taxon>Clostridia</taxon>
        <taxon>Eubacteriales</taxon>
        <taxon>Clostridiaceae</taxon>
        <taxon>Inconstantimicrobium</taxon>
    </lineage>
</organism>
<proteinExistence type="predicted"/>
<comment type="caution">
    <text evidence="2">The sequence shown here is derived from an EMBL/GenBank/DDBJ whole genome shotgun (WGS) entry which is preliminary data.</text>
</comment>
<gene>
    <name evidence="2" type="ORF">FYJ33_07380</name>
</gene>
<feature type="transmembrane region" description="Helical" evidence="1">
    <location>
        <begin position="84"/>
        <end position="105"/>
    </location>
</feature>
<feature type="transmembrane region" description="Helical" evidence="1">
    <location>
        <begin position="172"/>
        <end position="189"/>
    </location>
</feature>
<accession>A0A7X2MY41</accession>
<feature type="transmembrane region" description="Helical" evidence="1">
    <location>
        <begin position="406"/>
        <end position="424"/>
    </location>
</feature>
<keyword evidence="1" id="KW-0812">Transmembrane</keyword>
<feature type="transmembrane region" description="Helical" evidence="1">
    <location>
        <begin position="436"/>
        <end position="454"/>
    </location>
</feature>
<feature type="transmembrane region" description="Helical" evidence="1">
    <location>
        <begin position="12"/>
        <end position="31"/>
    </location>
</feature>
<feature type="transmembrane region" description="Helical" evidence="1">
    <location>
        <begin position="249"/>
        <end position="266"/>
    </location>
</feature>
<reference evidence="2 3" key="1">
    <citation type="submission" date="2019-08" db="EMBL/GenBank/DDBJ databases">
        <title>In-depth cultivation of the pig gut microbiome towards novel bacterial diversity and tailored functional studies.</title>
        <authorList>
            <person name="Wylensek D."/>
            <person name="Hitch T.C.A."/>
            <person name="Clavel T."/>
        </authorList>
    </citation>
    <scope>NUCLEOTIDE SEQUENCE [LARGE SCALE GENOMIC DNA]</scope>
    <source>
        <strain evidence="2 3">WCA-383-APC-5B</strain>
    </source>
</reference>
<evidence type="ECO:0000313" key="2">
    <source>
        <dbReference type="EMBL" id="MSR91237.1"/>
    </source>
</evidence>
<name>A0A7X2MY41_9CLOT</name>
<keyword evidence="3" id="KW-1185">Reference proteome</keyword>
<feature type="transmembrane region" description="Helical" evidence="1">
    <location>
        <begin position="466"/>
        <end position="488"/>
    </location>
</feature>
<feature type="transmembrane region" description="Helical" evidence="1">
    <location>
        <begin position="204"/>
        <end position="237"/>
    </location>
</feature>
<sequence length="496" mass="57412">MFEKNKKAKNTKYVIGGFVALAAIIVMFVLFKFPQPGVANQGDFYRVMGPAGIAYTDAYINNPNLQKFFYYTITDYKMVFSGNVIVSTILGSSVGYLIALIKIICKAFNQDIFKTQYLAFVYAVIYIFAFAVILKNLRIKNIIKLSILSLLVLFVFFDGNYLVWFNSFYGEPMMIVTLMLISAAVLYYINVRYDDENNKKLFKAIAFVIIACFLFMGSKLQVTTALPFILMFVLKILIDNRKKVSKKKFIILIIMFIVMAVYPINISRDSKGLNRDTQFNSVFYGILNTSDTPKQDLIDLGLNPDMAGEAGKHAYLPDDKYEKYIPRTELMEKEFYSKISNFKLAKFYLTHPKRLFQAMEYTASKAYMTSTSLGKYTEQYSKTPVEKLNRFVYWSEFRENKLPRNLLFISFVFIAVFLVSLYSYKAGDKVIKNRVMLLWLIMMIAVMQFPMPFVGNGKADVAKQLYLFNFIFDILMFVSVLWVIFKLIDVIKNIKR</sequence>
<evidence type="ECO:0000256" key="1">
    <source>
        <dbReference type="SAM" id="Phobius"/>
    </source>
</evidence>
<keyword evidence="1" id="KW-1133">Transmembrane helix</keyword>
<evidence type="ECO:0000313" key="3">
    <source>
        <dbReference type="Proteomes" id="UP000460287"/>
    </source>
</evidence>
<keyword evidence="1" id="KW-0472">Membrane</keyword>
<dbReference type="RefSeq" id="WP_154531114.1">
    <property type="nucleotide sequence ID" value="NZ_VULX01000008.1"/>
</dbReference>